<dbReference type="GO" id="GO:0005634">
    <property type="term" value="C:nucleus"/>
    <property type="evidence" value="ECO:0007669"/>
    <property type="project" value="TreeGrafter"/>
</dbReference>
<proteinExistence type="predicted"/>
<dbReference type="STRING" id="1109443.G4TVR8"/>
<dbReference type="OrthoDB" id="2917041at2759"/>
<dbReference type="AlphaFoldDB" id="G4TVR8"/>
<reference evidence="3 4" key="1">
    <citation type="journal article" date="2011" name="PLoS Pathog.">
        <title>Endophytic Life Strategies Decoded by Genome and Transcriptome Analyses of the Mutualistic Root Symbiont Piriformospora indica.</title>
        <authorList>
            <person name="Zuccaro A."/>
            <person name="Lahrmann U."/>
            <person name="Guldener U."/>
            <person name="Langen G."/>
            <person name="Pfiffi S."/>
            <person name="Biedenkopf D."/>
            <person name="Wong P."/>
            <person name="Samans B."/>
            <person name="Grimm C."/>
            <person name="Basiewicz M."/>
            <person name="Murat C."/>
            <person name="Martin F."/>
            <person name="Kogel K.H."/>
        </authorList>
    </citation>
    <scope>NUCLEOTIDE SEQUENCE [LARGE SCALE GENOMIC DNA]</scope>
    <source>
        <strain evidence="3 4">DSM 11827</strain>
    </source>
</reference>
<organism evidence="3 4">
    <name type="scientific">Serendipita indica (strain DSM 11827)</name>
    <name type="common">Root endophyte fungus</name>
    <name type="synonym">Piriformospora indica</name>
    <dbReference type="NCBI Taxonomy" id="1109443"/>
    <lineage>
        <taxon>Eukaryota</taxon>
        <taxon>Fungi</taxon>
        <taxon>Dikarya</taxon>
        <taxon>Basidiomycota</taxon>
        <taxon>Agaricomycotina</taxon>
        <taxon>Agaricomycetes</taxon>
        <taxon>Sebacinales</taxon>
        <taxon>Serendipitaceae</taxon>
        <taxon>Serendipita</taxon>
    </lineage>
</organism>
<dbReference type="Pfam" id="PF03184">
    <property type="entry name" value="DDE_1"/>
    <property type="match status" value="1"/>
</dbReference>
<feature type="domain" description="DDE-1" evidence="2">
    <location>
        <begin position="207"/>
        <end position="340"/>
    </location>
</feature>
<gene>
    <name evidence="3" type="ORF">PIIN_09394</name>
</gene>
<dbReference type="EMBL" id="CAFZ01000445">
    <property type="protein sequence ID" value="CCA75411.1"/>
    <property type="molecule type" value="Genomic_DNA"/>
</dbReference>
<keyword evidence="4" id="KW-1185">Reference proteome</keyword>
<dbReference type="eggNOG" id="KOG3105">
    <property type="taxonomic scope" value="Eukaryota"/>
</dbReference>
<dbReference type="InParanoid" id="G4TVR8"/>
<evidence type="ECO:0000313" key="4">
    <source>
        <dbReference type="Proteomes" id="UP000007148"/>
    </source>
</evidence>
<evidence type="ECO:0000313" key="3">
    <source>
        <dbReference type="EMBL" id="CCA75411.1"/>
    </source>
</evidence>
<dbReference type="OMA" id="NIGQNER"/>
<accession>G4TVR8</accession>
<feature type="region of interest" description="Disordered" evidence="1">
    <location>
        <begin position="663"/>
        <end position="714"/>
    </location>
</feature>
<evidence type="ECO:0000259" key="2">
    <source>
        <dbReference type="Pfam" id="PF03184"/>
    </source>
</evidence>
<dbReference type="PANTHER" id="PTHR19303">
    <property type="entry name" value="TRANSPOSON"/>
    <property type="match status" value="1"/>
</dbReference>
<comment type="caution">
    <text evidence="3">The sequence shown here is derived from an EMBL/GenBank/DDBJ whole genome shotgun (WGS) entry which is preliminary data.</text>
</comment>
<feature type="compositionally biased region" description="Polar residues" evidence="1">
    <location>
        <begin position="690"/>
        <end position="714"/>
    </location>
</feature>
<dbReference type="InterPro" id="IPR036397">
    <property type="entry name" value="RNaseH_sf"/>
</dbReference>
<dbReference type="InterPro" id="IPR004875">
    <property type="entry name" value="DDE_SF_endonuclease_dom"/>
</dbReference>
<evidence type="ECO:0000256" key="1">
    <source>
        <dbReference type="SAM" id="MobiDB-lite"/>
    </source>
</evidence>
<dbReference type="Proteomes" id="UP000007148">
    <property type="component" value="Unassembled WGS sequence"/>
</dbReference>
<sequence length="714" mass="79666">MAIHKPTKRRAPQPFTPQVRRAKLLDRSKAISKCIDWIKMETSKGRKATFEEASRLFELPKSTVYDAYRGRVAPIFVHESQQALTSEQELVLLEWVQFWGARGVPLTRQAISTKANAIAGRKVGQNDKTEAKRASKLNPKRAHQMNPTIVKDFHAKLSRIVTERKMPQQKIFNMDEKMIVCGGREQTKVFVSRGQKQATNIGQNERDTTTIIEFVCADGTYISPVIIFKGARQSSKWYVEENYGMDAVIATSYNGWTDQELGLDWLRRVFEPKTWKTTDPNAPLLLILDGHNSHKTVSFLEFSKEHNIEVLCLPSHTTHWLQPCDVGIFGPLDLRWKQEVDASWEKGIPVSRYTLISTYARARQATFTQSTIRTAFVKTGIWQINPEAIPDEAFGLSRATSIHLNVAGSLGVGPAAEDHNMKSIAYDEARNNSSNNNIMSSESEHSQTFPDIPSPASEVSDLWEAYESMRKLAIKMARWIEANDERVSILAQEVQFLNNQIHQHAQNKSKDHWLPSTARVLTKDDQLALIRAKEEAAKAKKVGKGGRNGRKRKQTAAQENPDAVRHAESGSDAEEAAYLHLYDDSEDSELNLGNGEEDYLPSITTDVGTTAPLRRSARHQGAFNAAQNSISTLQIPESALKTSVQADRDSLKPHSAALVAEQSRQLAGSPPTVPQQATARALRTQESTRRQSMSILPPSAISNLGNGTETAGEL</sequence>
<dbReference type="GO" id="GO:0003677">
    <property type="term" value="F:DNA binding"/>
    <property type="evidence" value="ECO:0007669"/>
    <property type="project" value="TreeGrafter"/>
</dbReference>
<dbReference type="InterPro" id="IPR050863">
    <property type="entry name" value="CenT-Element_Derived"/>
</dbReference>
<dbReference type="PANTHER" id="PTHR19303:SF74">
    <property type="entry name" value="POGO TRANSPOSABLE ELEMENT WITH KRAB DOMAIN"/>
    <property type="match status" value="1"/>
</dbReference>
<name>G4TVR8_SERID</name>
<feature type="compositionally biased region" description="Basic residues" evidence="1">
    <location>
        <begin position="539"/>
        <end position="554"/>
    </location>
</feature>
<dbReference type="HOGENOM" id="CLU_386888_0_0_1"/>
<protein>
    <recommendedName>
        <fullName evidence="2">DDE-1 domain-containing protein</fullName>
    </recommendedName>
</protein>
<feature type="region of interest" description="Disordered" evidence="1">
    <location>
        <begin position="536"/>
        <end position="572"/>
    </location>
</feature>
<dbReference type="Gene3D" id="3.30.420.10">
    <property type="entry name" value="Ribonuclease H-like superfamily/Ribonuclease H"/>
    <property type="match status" value="1"/>
</dbReference>